<dbReference type="InterPro" id="IPR003599">
    <property type="entry name" value="Ig_sub"/>
</dbReference>
<comment type="caution">
    <text evidence="3">The sequence shown here is derived from an EMBL/GenBank/DDBJ whole genome shotgun (WGS) entry which is preliminary data.</text>
</comment>
<accession>A0A8B6G7C1</accession>
<feature type="region of interest" description="Disordered" evidence="1">
    <location>
        <begin position="440"/>
        <end position="471"/>
    </location>
</feature>
<dbReference type="EMBL" id="UYJE01007978">
    <property type="protein sequence ID" value="VDI59761.1"/>
    <property type="molecule type" value="Genomic_DNA"/>
</dbReference>
<dbReference type="Gene3D" id="2.60.40.10">
    <property type="entry name" value="Immunoglobulins"/>
    <property type="match status" value="2"/>
</dbReference>
<gene>
    <name evidence="3" type="ORF">MGAL_10B079554</name>
</gene>
<sequence>MQYTKEDHAVMHNKRKHNEGLSSTYVVKTKKYYISDKVVSVLNQKLFFKLSDEAVMLCPFRTTSSPIIWLGPVKGKLTTYSDGTHINSQIPSYDRLHVVGNHLEGEYNLKIENVTKNDTGQYICNSILNGERLRGHFFLQILEKPRTHKNKSIFKFRTNIGDPATVDISVITSQKPIVAWTENVGGRLGQWAATVCENETIFRISSTISPTSHSHFGMYGIRVRNDVGSLHLQLELELIDYPVTIMPVKVYCNASTKVTLTCKLHVVESGGWQNIWTHSRNDKYIKTVSGKVILHTSSVEIKFCDYREEGDYTCTWKNSLNEYSTSSMVKSNGPPTITGNVFNVTSFVLCMSVYFYSPHEKISARWFRNDKLVRNDTRWTITIFTALVQLNYSEKIIREKGFSSKLCVSNFTRNNVTDEPEYLVPVSEYEEIDDIQMGDINSGNFDQASTDEHETEEDLLENPNGISSEAQVYQDIDESRFEIHKYTEFKQ</sequence>
<dbReference type="SMART" id="SM00409">
    <property type="entry name" value="IG"/>
    <property type="match status" value="2"/>
</dbReference>
<dbReference type="InterPro" id="IPR007110">
    <property type="entry name" value="Ig-like_dom"/>
</dbReference>
<dbReference type="SUPFAM" id="SSF48726">
    <property type="entry name" value="Immunoglobulin"/>
    <property type="match status" value="2"/>
</dbReference>
<feature type="domain" description="Ig-like" evidence="2">
    <location>
        <begin position="242"/>
        <end position="330"/>
    </location>
</feature>
<evidence type="ECO:0000313" key="3">
    <source>
        <dbReference type="EMBL" id="VDI59761.1"/>
    </source>
</evidence>
<name>A0A8B6G7C1_MYTGA</name>
<organism evidence="3 4">
    <name type="scientific">Mytilus galloprovincialis</name>
    <name type="common">Mediterranean mussel</name>
    <dbReference type="NCBI Taxonomy" id="29158"/>
    <lineage>
        <taxon>Eukaryota</taxon>
        <taxon>Metazoa</taxon>
        <taxon>Spiralia</taxon>
        <taxon>Lophotrochozoa</taxon>
        <taxon>Mollusca</taxon>
        <taxon>Bivalvia</taxon>
        <taxon>Autobranchia</taxon>
        <taxon>Pteriomorphia</taxon>
        <taxon>Mytilida</taxon>
        <taxon>Mytiloidea</taxon>
        <taxon>Mytilidae</taxon>
        <taxon>Mytilinae</taxon>
        <taxon>Mytilus</taxon>
    </lineage>
</organism>
<dbReference type="PROSITE" id="PS50835">
    <property type="entry name" value="IG_LIKE"/>
    <property type="match status" value="1"/>
</dbReference>
<proteinExistence type="predicted"/>
<evidence type="ECO:0000256" key="1">
    <source>
        <dbReference type="SAM" id="MobiDB-lite"/>
    </source>
</evidence>
<dbReference type="OrthoDB" id="6159398at2759"/>
<evidence type="ECO:0000259" key="2">
    <source>
        <dbReference type="PROSITE" id="PS50835"/>
    </source>
</evidence>
<dbReference type="AlphaFoldDB" id="A0A8B6G7C1"/>
<reference evidence="3" key="1">
    <citation type="submission" date="2018-11" db="EMBL/GenBank/DDBJ databases">
        <authorList>
            <person name="Alioto T."/>
            <person name="Alioto T."/>
        </authorList>
    </citation>
    <scope>NUCLEOTIDE SEQUENCE</scope>
</reference>
<dbReference type="InterPro" id="IPR013783">
    <property type="entry name" value="Ig-like_fold"/>
</dbReference>
<dbReference type="Proteomes" id="UP000596742">
    <property type="component" value="Unassembled WGS sequence"/>
</dbReference>
<keyword evidence="4" id="KW-1185">Reference proteome</keyword>
<evidence type="ECO:0000313" key="4">
    <source>
        <dbReference type="Proteomes" id="UP000596742"/>
    </source>
</evidence>
<protein>
    <recommendedName>
        <fullName evidence="2">Ig-like domain-containing protein</fullName>
    </recommendedName>
</protein>
<dbReference type="InterPro" id="IPR036179">
    <property type="entry name" value="Ig-like_dom_sf"/>
</dbReference>